<feature type="compositionally biased region" description="Basic and acidic residues" evidence="5">
    <location>
        <begin position="347"/>
        <end position="362"/>
    </location>
</feature>
<dbReference type="PANTHER" id="PTHR12911">
    <property type="entry name" value="SAD1/UNC-84-LIKE PROTEIN-RELATED"/>
    <property type="match status" value="1"/>
</dbReference>
<keyword evidence="3" id="KW-1133">Transmembrane helix</keyword>
<dbReference type="AlphaFoldDB" id="A0A420YM86"/>
<feature type="compositionally biased region" description="Basic and acidic residues" evidence="5">
    <location>
        <begin position="53"/>
        <end position="69"/>
    </location>
</feature>
<evidence type="ECO:0000256" key="5">
    <source>
        <dbReference type="SAM" id="MobiDB-lite"/>
    </source>
</evidence>
<evidence type="ECO:0000259" key="6">
    <source>
        <dbReference type="PROSITE" id="PS51469"/>
    </source>
</evidence>
<evidence type="ECO:0000256" key="4">
    <source>
        <dbReference type="ARBA" id="ARBA00023136"/>
    </source>
</evidence>
<feature type="compositionally biased region" description="Basic residues" evidence="5">
    <location>
        <begin position="70"/>
        <end position="80"/>
    </location>
</feature>
<dbReference type="STRING" id="177199.A0A420YM86"/>
<proteinExistence type="predicted"/>
<dbReference type="EMBL" id="QVQW01000003">
    <property type="protein sequence ID" value="RKU48988.1"/>
    <property type="molecule type" value="Genomic_DNA"/>
</dbReference>
<sequence>MAAHASMPGSTNRVAVGYGSPMSVQGPTAFGHPVNQSVAVSNILKTLVDHGKQDEAARAAKKAAVDKGKGKGRRSARKRTDRIEEEAEDDDGANDEDELSRPAAEPQPQLERQQARRARQLKESERKADQTESAERMATKPQESKAGGRHQQPAGGESGRDSSGDSDGEDEGGEDQQRLQREAKERQREAEERQQRQAESRRQREAEERRQRESEERQRQEAEQEARQQLEEDSGIESEEDSGAVEPDTQEARQRRYEQEAAERQAQAMEDSIRQRAANNITQNQPGTHSAFAGSASDNTQLPKTSKRPPEELLEELFGSHKRQKVDETPRQPSGSNGAPATVQSNRTDHTDLSDKSYMQEERISKDTRFLISVSPTATSDMGDAPYSTHLPAMLGDKPVSVALSDPLSNRFEINPSPYPPRSGNAAMSTAELQEWRRSIGRDSPSPTGYVGHRGQSPNPFAGTGPTQQQKSVSDHEHTLHEDRSSSPVSALRPGSQAAPQSVSQTGKQAKPSQTLRPRANGAAPSSQSASQPPPQPVPQPAPQSRRRGASQNPRLKAPSPPPPPEDRRTPTGPHDTLRGAWNNLRKSRTLLWRLLRWFVYLVAALAVLQIWNRAGSAEWEEARIGRGVQWYGFSHMGRNIGQFVPNAIQQPLGFLTDEEYSALRNVVTEHGYRIKDLMDDNNDIHHTTKKLEEILPKVVSVRRDKKTSKLVIGQDFWHALKDRMHAETSILTLNENNDISNQHWMAMLKRLKSEGFQTEASWEKWLKNNRGKVQELLDGYPGQSSGSMDEKKMEKLIRDKLSDKGLRDIVVTRQEFIREVEKSLSAHKKEVDSELREVRDKLRATVVAAYKAAESSNAGGLSRDEVTTLVNDAVGKAISRARLQAGAKGNIISNLEDELSRRINYFTLGNGAIIDMSLTSPTWNPPRKSSEFGSLDWTNQLAPRFSNEHFSVLINWDDAGQCWCGGGREVDFYGETNHRSKKTIPTSRDNPVDIVIKLPETVIPEVLVVEHIDPDATLDPASMPKDIEVWVNVEEHSRRERVLDFMGVQFPGTDKNFNQPQLLRGFLQVGAFTYEHDRATNGVQVYRFSEELAKMDITTDQVLIRAATNHGANHTCFYRVRFYGTAKEELF</sequence>
<evidence type="ECO:0000256" key="2">
    <source>
        <dbReference type="ARBA" id="ARBA00022692"/>
    </source>
</evidence>
<feature type="compositionally biased region" description="Basic and acidic residues" evidence="5">
    <location>
        <begin position="120"/>
        <end position="138"/>
    </location>
</feature>
<feature type="compositionally biased region" description="Polar residues" evidence="5">
    <location>
        <begin position="498"/>
        <end position="516"/>
    </location>
</feature>
<dbReference type="Pfam" id="PF07738">
    <property type="entry name" value="Sad1_UNC"/>
    <property type="match status" value="1"/>
</dbReference>
<feature type="region of interest" description="Disordered" evidence="5">
    <location>
        <begin position="409"/>
        <end position="580"/>
    </location>
</feature>
<comment type="subcellular location">
    <subcellularLocation>
        <location evidence="1">Membrane</location>
    </subcellularLocation>
</comment>
<dbReference type="PROSITE" id="PS51469">
    <property type="entry name" value="SUN"/>
    <property type="match status" value="1"/>
</dbReference>
<dbReference type="GO" id="GO:0043495">
    <property type="term" value="F:protein-membrane adaptor activity"/>
    <property type="evidence" value="ECO:0007669"/>
    <property type="project" value="TreeGrafter"/>
</dbReference>
<gene>
    <name evidence="7" type="ORF">DL546_009607</name>
</gene>
<keyword evidence="8" id="KW-1185">Reference proteome</keyword>
<accession>A0A420YM86</accession>
<dbReference type="PANTHER" id="PTHR12911:SF8">
    <property type="entry name" value="KLAROID PROTEIN-RELATED"/>
    <property type="match status" value="1"/>
</dbReference>
<keyword evidence="4" id="KW-0472">Membrane</keyword>
<organism evidence="7 8">
    <name type="scientific">Coniochaeta pulveracea</name>
    <dbReference type="NCBI Taxonomy" id="177199"/>
    <lineage>
        <taxon>Eukaryota</taxon>
        <taxon>Fungi</taxon>
        <taxon>Dikarya</taxon>
        <taxon>Ascomycota</taxon>
        <taxon>Pezizomycotina</taxon>
        <taxon>Sordariomycetes</taxon>
        <taxon>Sordariomycetidae</taxon>
        <taxon>Coniochaetales</taxon>
        <taxon>Coniochaetaceae</taxon>
        <taxon>Coniochaeta</taxon>
    </lineage>
</organism>
<feature type="compositionally biased region" description="Polar residues" evidence="5">
    <location>
        <begin position="331"/>
        <end position="346"/>
    </location>
</feature>
<feature type="compositionally biased region" description="Polar residues" evidence="5">
    <location>
        <begin position="277"/>
        <end position="288"/>
    </location>
</feature>
<comment type="caution">
    <text evidence="7">The sequence shown here is derived from an EMBL/GenBank/DDBJ whole genome shotgun (WGS) entry which is preliminary data.</text>
</comment>
<evidence type="ECO:0000313" key="7">
    <source>
        <dbReference type="EMBL" id="RKU48988.1"/>
    </source>
</evidence>
<name>A0A420YM86_9PEZI</name>
<feature type="compositionally biased region" description="Basic and acidic residues" evidence="5">
    <location>
        <begin position="250"/>
        <end position="263"/>
    </location>
</feature>
<feature type="compositionally biased region" description="Basic and acidic residues" evidence="5">
    <location>
        <begin position="175"/>
        <end position="230"/>
    </location>
</feature>
<keyword evidence="2" id="KW-0812">Transmembrane</keyword>
<feature type="compositionally biased region" description="Pro residues" evidence="5">
    <location>
        <begin position="532"/>
        <end position="542"/>
    </location>
</feature>
<evidence type="ECO:0000313" key="8">
    <source>
        <dbReference type="Proteomes" id="UP000275385"/>
    </source>
</evidence>
<feature type="compositionally biased region" description="Acidic residues" evidence="5">
    <location>
        <begin position="83"/>
        <end position="98"/>
    </location>
</feature>
<feature type="compositionally biased region" description="Basic and acidic residues" evidence="5">
    <location>
        <begin position="473"/>
        <end position="485"/>
    </location>
</feature>
<dbReference type="InterPro" id="IPR045119">
    <property type="entry name" value="SUN1-5"/>
</dbReference>
<evidence type="ECO:0000256" key="1">
    <source>
        <dbReference type="ARBA" id="ARBA00004370"/>
    </source>
</evidence>
<dbReference type="InterPro" id="IPR012919">
    <property type="entry name" value="SUN_dom"/>
</dbReference>
<dbReference type="Proteomes" id="UP000275385">
    <property type="component" value="Unassembled WGS sequence"/>
</dbReference>
<reference evidence="7 8" key="1">
    <citation type="submission" date="2018-08" db="EMBL/GenBank/DDBJ databases">
        <title>Draft genome of the lignicolous fungus Coniochaeta pulveracea.</title>
        <authorList>
            <person name="Borstlap C.J."/>
            <person name="De Witt R.N."/>
            <person name="Botha A."/>
            <person name="Volschenk H."/>
        </authorList>
    </citation>
    <scope>NUCLEOTIDE SEQUENCE [LARGE SCALE GENOMIC DNA]</scope>
    <source>
        <strain evidence="7 8">CAB683</strain>
    </source>
</reference>
<feature type="region of interest" description="Disordered" evidence="5">
    <location>
        <begin position="1"/>
        <end position="33"/>
    </location>
</feature>
<feature type="compositionally biased region" description="Low complexity" evidence="5">
    <location>
        <begin position="102"/>
        <end position="112"/>
    </location>
</feature>
<dbReference type="OrthoDB" id="342281at2759"/>
<dbReference type="GO" id="GO:0034993">
    <property type="term" value="C:meiotic nuclear membrane microtubule tethering complex"/>
    <property type="evidence" value="ECO:0007669"/>
    <property type="project" value="TreeGrafter"/>
</dbReference>
<feature type="compositionally biased region" description="Acidic residues" evidence="5">
    <location>
        <begin position="164"/>
        <end position="174"/>
    </location>
</feature>
<feature type="compositionally biased region" description="Acidic residues" evidence="5">
    <location>
        <begin position="231"/>
        <end position="243"/>
    </location>
</feature>
<evidence type="ECO:0000256" key="3">
    <source>
        <dbReference type="ARBA" id="ARBA00022989"/>
    </source>
</evidence>
<feature type="region of interest" description="Disordered" evidence="5">
    <location>
        <begin position="53"/>
        <end position="362"/>
    </location>
</feature>
<feature type="domain" description="SUN" evidence="6">
    <location>
        <begin position="912"/>
        <end position="1128"/>
    </location>
</feature>
<dbReference type="Gene3D" id="2.60.120.260">
    <property type="entry name" value="Galactose-binding domain-like"/>
    <property type="match status" value="1"/>
</dbReference>
<protein>
    <recommendedName>
        <fullName evidence="6">SUN domain-containing protein</fullName>
    </recommendedName>
</protein>